<dbReference type="GO" id="GO:0001676">
    <property type="term" value="P:long-chain fatty acid metabolic process"/>
    <property type="evidence" value="ECO:0007669"/>
    <property type="project" value="TreeGrafter"/>
</dbReference>
<dbReference type="Gene3D" id="1.10.540.10">
    <property type="entry name" value="Acyl-CoA dehydrogenase/oxidase, N-terminal domain"/>
    <property type="match status" value="1"/>
</dbReference>
<dbReference type="Gene3D" id="1.20.140.10">
    <property type="entry name" value="Butyryl-CoA Dehydrogenase, subunit A, domain 3"/>
    <property type="match status" value="2"/>
</dbReference>
<dbReference type="GO" id="GO:0071949">
    <property type="term" value="F:FAD binding"/>
    <property type="evidence" value="ECO:0007669"/>
    <property type="project" value="InterPro"/>
</dbReference>
<dbReference type="GO" id="GO:0033540">
    <property type="term" value="P:fatty acid beta-oxidation using acyl-CoA oxidase"/>
    <property type="evidence" value="ECO:0007669"/>
    <property type="project" value="TreeGrafter"/>
</dbReference>
<dbReference type="OrthoDB" id="538336at2759"/>
<dbReference type="PANTHER" id="PTHR10909">
    <property type="entry name" value="ELECTRON TRANSPORT OXIDOREDUCTASE"/>
    <property type="match status" value="1"/>
</dbReference>
<feature type="binding site" evidence="12">
    <location>
        <position position="139"/>
    </location>
    <ligand>
        <name>FAD</name>
        <dbReference type="ChEBI" id="CHEBI:57692"/>
    </ligand>
</feature>
<feature type="domain" description="Acyl-CoA oxidase C-alpha1" evidence="16">
    <location>
        <begin position="279"/>
        <end position="390"/>
    </location>
</feature>
<evidence type="ECO:0000259" key="14">
    <source>
        <dbReference type="Pfam" id="PF02770"/>
    </source>
</evidence>
<dbReference type="GO" id="GO:0005777">
    <property type="term" value="C:peroxisome"/>
    <property type="evidence" value="ECO:0007669"/>
    <property type="project" value="UniProtKB-SubCell"/>
</dbReference>
<protein>
    <recommendedName>
        <fullName evidence="10">Acyl-coenzyme A oxidase</fullName>
    </recommendedName>
</protein>
<feature type="domain" description="Acyl-CoA oxidase C-terminal" evidence="13">
    <location>
        <begin position="546"/>
        <end position="722"/>
    </location>
</feature>
<dbReference type="AlphaFoldDB" id="A0A835HPS3"/>
<feature type="active site" description="Proton acceptor" evidence="11">
    <location>
        <position position="448"/>
    </location>
</feature>
<feature type="domain" description="Acyl-CoA oxidase/dehydrogenase middle" evidence="14">
    <location>
        <begin position="135"/>
        <end position="246"/>
    </location>
</feature>
<dbReference type="InterPro" id="IPR055060">
    <property type="entry name" value="ACOX_C_alpha1"/>
</dbReference>
<dbReference type="InterPro" id="IPR046373">
    <property type="entry name" value="Acyl-CoA_Oxase/DH_mid-dom_sf"/>
</dbReference>
<dbReference type="FunFam" id="1.10.540.10:FF:000015">
    <property type="entry name" value="Acyl-coenzyme A oxidase"/>
    <property type="match status" value="1"/>
</dbReference>
<keyword evidence="4 10" id="KW-0285">Flavoprotein</keyword>
<dbReference type="FunFam" id="2.40.110.10:FF:000075">
    <property type="entry name" value="Acyl-coenzyme A oxidase"/>
    <property type="match status" value="1"/>
</dbReference>
<dbReference type="PIRSF" id="PIRSF000168">
    <property type="entry name" value="Acyl-CoA_oxidase"/>
    <property type="match status" value="1"/>
</dbReference>
<feature type="domain" description="Acyl-CoA oxidase C-alpha1" evidence="16">
    <location>
        <begin position="411"/>
        <end position="458"/>
    </location>
</feature>
<comment type="cofactor">
    <cofactor evidence="1">
        <name>FAD</name>
        <dbReference type="ChEBI" id="CHEBI:57692"/>
    </cofactor>
</comment>
<keyword evidence="8" id="KW-0443">Lipid metabolism</keyword>
<evidence type="ECO:0000256" key="11">
    <source>
        <dbReference type="PIRSR" id="PIRSR000168-1"/>
    </source>
</evidence>
<dbReference type="SUPFAM" id="SSF47203">
    <property type="entry name" value="Acyl-CoA dehydrogenase C-terminal domain-like"/>
    <property type="match status" value="3"/>
</dbReference>
<reference evidence="17 18" key="1">
    <citation type="submission" date="2020-10" db="EMBL/GenBank/DDBJ databases">
        <title>The Coptis chinensis genome and diversification of protoberbering-type alkaloids.</title>
        <authorList>
            <person name="Wang B."/>
            <person name="Shu S."/>
            <person name="Song C."/>
            <person name="Liu Y."/>
        </authorList>
    </citation>
    <scope>NUCLEOTIDE SEQUENCE [LARGE SCALE GENOMIC DNA]</scope>
    <source>
        <strain evidence="17">HL-2020</strain>
        <tissue evidence="17">Leaf</tissue>
    </source>
</reference>
<feature type="domain" description="Acyl-coenzyme A oxidase N-terminal" evidence="15">
    <location>
        <begin position="18"/>
        <end position="133"/>
    </location>
</feature>
<dbReference type="InterPro" id="IPR037069">
    <property type="entry name" value="AcylCoA_DH/ox_N_sf"/>
</dbReference>
<sequence length="730" mass="81155">MEVVVDHLADERNKAQFDVDAMKIVWAGSQHDFNVTDRMSRLVASDPAFSKDGRTMLGRKELVKNTLRKAAHAWKRIIELRLSEEEANKLRNFVDEPAFTDLHWGMFIPAIKGQGTDEQQQKWLPLAFKMQIIGCYAQTELGHGSNVQGLETTATFDPLTDEFIIHSPTLTSSKWWPGGLGKVSTHAVVYARLLTDGQEHGVHGFIVQLRSLDDHSPLPGITVGDIGMKFGNGAYNTMDNGVLQFDHVRIPRNQMLMRVSQITREGKVTQSDVPRQLVYGTMVYVRQTIVADASCALSRAVCIATRYSAVRRQFGSQNGGPETQVIDYKTQQSRLFPLLATAYAYRFVGEWLKWLYTDVTQRLQANDFSTLPEAHACTAGLKSLTTSTTALFPDMASGAVTDSTFPLFAIQSEDGIEECRKLCGGHGYLCSSGLPELFAVYVPACTYEGDNVVLLLQILVDISVMKLTHPGNFNSIPLASSISMFLLQSNPKSFPGLLGVARFLMKTVSQLGSGKNPVGTTSYMGRIEHLMQCQCDVQRAEDWVKPSVILEAFEARACRMSVACARNISKLPSQEEGFTELSSDLAEAAVAHCQLIVVSKFIEKLQQDIPGKGVKEQLQLLCGIYALFLVHKYQGDFLSTGSITPKQASLVNDQLRSLYAQLRPNAISLVDAFNYTDHYLGSVLGRYDGNVYPNLYNEAWKDPLNDSVVPDGYHEYIYPMLKQQLRNARL</sequence>
<evidence type="ECO:0000256" key="12">
    <source>
        <dbReference type="PIRSR" id="PIRSR000168-2"/>
    </source>
</evidence>
<gene>
    <name evidence="17" type="ORF">IFM89_030609</name>
</gene>
<dbReference type="SUPFAM" id="SSF56645">
    <property type="entry name" value="Acyl-CoA dehydrogenase NM domain-like"/>
    <property type="match status" value="1"/>
</dbReference>
<dbReference type="FunFam" id="1.20.140.10:FF:000013">
    <property type="entry name" value="Acyl-coenzyme A oxidase"/>
    <property type="match status" value="1"/>
</dbReference>
<dbReference type="Pfam" id="PF01756">
    <property type="entry name" value="ACOX"/>
    <property type="match status" value="1"/>
</dbReference>
<proteinExistence type="inferred from homology"/>
<keyword evidence="18" id="KW-1185">Reference proteome</keyword>
<dbReference type="GO" id="GO:0003997">
    <property type="term" value="F:acyl-CoA oxidase activity"/>
    <property type="evidence" value="ECO:0007669"/>
    <property type="project" value="InterPro"/>
</dbReference>
<evidence type="ECO:0000313" key="17">
    <source>
        <dbReference type="EMBL" id="KAF9602721.1"/>
    </source>
</evidence>
<keyword evidence="5 10" id="KW-0274">FAD</keyword>
<evidence type="ECO:0000259" key="13">
    <source>
        <dbReference type="Pfam" id="PF01756"/>
    </source>
</evidence>
<keyword evidence="6" id="KW-0276">Fatty acid metabolism</keyword>
<evidence type="ECO:0000256" key="10">
    <source>
        <dbReference type="PIRNR" id="PIRNR000168"/>
    </source>
</evidence>
<evidence type="ECO:0000256" key="8">
    <source>
        <dbReference type="ARBA" id="ARBA00023098"/>
    </source>
</evidence>
<evidence type="ECO:0000256" key="7">
    <source>
        <dbReference type="ARBA" id="ARBA00023002"/>
    </source>
</evidence>
<evidence type="ECO:0000313" key="18">
    <source>
        <dbReference type="Proteomes" id="UP000631114"/>
    </source>
</evidence>
<evidence type="ECO:0000256" key="2">
    <source>
        <dbReference type="ARBA" id="ARBA00004275"/>
    </source>
</evidence>
<accession>A0A835HPS3</accession>
<comment type="similarity">
    <text evidence="3 10">Belongs to the acyl-CoA oxidase family.</text>
</comment>
<comment type="caution">
    <text evidence="17">The sequence shown here is derived from an EMBL/GenBank/DDBJ whole genome shotgun (WGS) entry which is preliminary data.</text>
</comment>
<dbReference type="InterPro" id="IPR036250">
    <property type="entry name" value="AcylCo_DH-like_C"/>
</dbReference>
<comment type="subcellular location">
    <subcellularLocation>
        <location evidence="2">Peroxisome</location>
    </subcellularLocation>
</comment>
<dbReference type="InterPro" id="IPR009100">
    <property type="entry name" value="AcylCoA_DH/oxidase_NM_dom_sf"/>
</dbReference>
<dbReference type="PANTHER" id="PTHR10909:SF250">
    <property type="entry name" value="PEROXISOMAL ACYL-COENZYME A OXIDASE 1"/>
    <property type="match status" value="1"/>
</dbReference>
<evidence type="ECO:0000256" key="5">
    <source>
        <dbReference type="ARBA" id="ARBA00022827"/>
    </source>
</evidence>
<dbReference type="Pfam" id="PF22924">
    <property type="entry name" value="ACOX_C_alpha1"/>
    <property type="match status" value="2"/>
</dbReference>
<dbReference type="InterPro" id="IPR002655">
    <property type="entry name" value="Acyl-CoA_oxidase_C"/>
</dbReference>
<keyword evidence="9" id="KW-0576">Peroxisome</keyword>
<dbReference type="Gene3D" id="2.40.110.10">
    <property type="entry name" value="Butyryl-CoA Dehydrogenase, subunit A, domain 2"/>
    <property type="match status" value="1"/>
</dbReference>
<evidence type="ECO:0000256" key="1">
    <source>
        <dbReference type="ARBA" id="ARBA00001974"/>
    </source>
</evidence>
<organism evidence="17 18">
    <name type="scientific">Coptis chinensis</name>
    <dbReference type="NCBI Taxonomy" id="261450"/>
    <lineage>
        <taxon>Eukaryota</taxon>
        <taxon>Viridiplantae</taxon>
        <taxon>Streptophyta</taxon>
        <taxon>Embryophyta</taxon>
        <taxon>Tracheophyta</taxon>
        <taxon>Spermatophyta</taxon>
        <taxon>Magnoliopsida</taxon>
        <taxon>Ranunculales</taxon>
        <taxon>Ranunculaceae</taxon>
        <taxon>Coptidoideae</taxon>
        <taxon>Coptis</taxon>
    </lineage>
</organism>
<dbReference type="GO" id="GO:0055088">
    <property type="term" value="P:lipid homeostasis"/>
    <property type="evidence" value="ECO:0007669"/>
    <property type="project" value="TreeGrafter"/>
</dbReference>
<dbReference type="Pfam" id="PF02770">
    <property type="entry name" value="Acyl-CoA_dh_M"/>
    <property type="match status" value="1"/>
</dbReference>
<dbReference type="InterPro" id="IPR012258">
    <property type="entry name" value="Acyl-CoA_oxidase"/>
</dbReference>
<evidence type="ECO:0000256" key="6">
    <source>
        <dbReference type="ARBA" id="ARBA00022832"/>
    </source>
</evidence>
<evidence type="ECO:0000256" key="3">
    <source>
        <dbReference type="ARBA" id="ARBA00006288"/>
    </source>
</evidence>
<evidence type="ECO:0000259" key="16">
    <source>
        <dbReference type="Pfam" id="PF22924"/>
    </source>
</evidence>
<evidence type="ECO:0000259" key="15">
    <source>
        <dbReference type="Pfam" id="PF14749"/>
    </source>
</evidence>
<dbReference type="GO" id="GO:0005504">
    <property type="term" value="F:fatty acid binding"/>
    <property type="evidence" value="ECO:0007669"/>
    <property type="project" value="TreeGrafter"/>
</dbReference>
<dbReference type="Proteomes" id="UP000631114">
    <property type="component" value="Unassembled WGS sequence"/>
</dbReference>
<evidence type="ECO:0000256" key="9">
    <source>
        <dbReference type="ARBA" id="ARBA00023140"/>
    </source>
</evidence>
<feature type="binding site" evidence="12">
    <location>
        <position position="178"/>
    </location>
    <ligand>
        <name>FAD</name>
        <dbReference type="ChEBI" id="CHEBI:57692"/>
    </ligand>
</feature>
<evidence type="ECO:0000256" key="4">
    <source>
        <dbReference type="ARBA" id="ARBA00022630"/>
    </source>
</evidence>
<keyword evidence="7" id="KW-0560">Oxidoreductase</keyword>
<dbReference type="EMBL" id="JADFTS010000006">
    <property type="protein sequence ID" value="KAF9602721.1"/>
    <property type="molecule type" value="Genomic_DNA"/>
</dbReference>
<name>A0A835HPS3_9MAGN</name>
<dbReference type="Pfam" id="PF14749">
    <property type="entry name" value="Acyl-CoA_ox_N"/>
    <property type="match status" value="1"/>
</dbReference>
<dbReference type="InterPro" id="IPR029320">
    <property type="entry name" value="Acyl-CoA_ox_N"/>
</dbReference>
<dbReference type="InterPro" id="IPR006091">
    <property type="entry name" value="Acyl-CoA_Oxase/DH_mid-dom"/>
</dbReference>